<dbReference type="InterPro" id="IPR030382">
    <property type="entry name" value="MeTrfase_TRM5/TYW2"/>
</dbReference>
<organism evidence="13 14">
    <name type="scientific">Sphaeroforma arctica JP610</name>
    <dbReference type="NCBI Taxonomy" id="667725"/>
    <lineage>
        <taxon>Eukaryota</taxon>
        <taxon>Ichthyosporea</taxon>
        <taxon>Ichthyophonida</taxon>
        <taxon>Sphaeroforma</taxon>
    </lineage>
</organism>
<feature type="binding site" evidence="10">
    <location>
        <position position="265"/>
    </location>
    <ligand>
        <name>S-adenosyl-L-methionine</name>
        <dbReference type="ChEBI" id="CHEBI:59789"/>
    </ligand>
</feature>
<evidence type="ECO:0000313" key="13">
    <source>
        <dbReference type="EMBL" id="KNC85171.1"/>
    </source>
</evidence>
<dbReference type="EC" id="2.1.1.228" evidence="10"/>
<dbReference type="HAMAP" id="MF_03152">
    <property type="entry name" value="TRM5"/>
    <property type="match status" value="1"/>
</dbReference>
<dbReference type="EMBL" id="KQ241716">
    <property type="protein sequence ID" value="KNC85171.1"/>
    <property type="molecule type" value="Genomic_DNA"/>
</dbReference>
<protein>
    <recommendedName>
        <fullName evidence="10">tRNA (guanine(37)-N1)-methyltransferase</fullName>
        <ecNumber evidence="10">2.1.1.228</ecNumber>
    </recommendedName>
    <alternativeName>
        <fullName evidence="10">M1G-methyltransferase</fullName>
    </alternativeName>
    <alternativeName>
        <fullName evidence="10">tRNA [GM37] methyltransferase</fullName>
    </alternativeName>
    <alternativeName>
        <fullName evidence="10">tRNA methyltransferase 5 homolog</fullName>
    </alternativeName>
</protein>
<dbReference type="STRING" id="667725.A0A0L0G8G9"/>
<keyword evidence="4 10" id="KW-0808">Transferase</keyword>
<comment type="similarity">
    <text evidence="1">Belongs to the class I-like SAM-binding methyltransferase superfamily. TRM5/TYW2 family.</text>
</comment>
<dbReference type="GO" id="GO:0070901">
    <property type="term" value="P:mitochondrial tRNA methylation"/>
    <property type="evidence" value="ECO:0007669"/>
    <property type="project" value="UniProtKB-ARBA"/>
</dbReference>
<feature type="binding site" evidence="10">
    <location>
        <position position="199"/>
    </location>
    <ligand>
        <name>S-adenosyl-L-methionine</name>
        <dbReference type="ChEBI" id="CHEBI:59789"/>
    </ligand>
</feature>
<dbReference type="FunFam" id="3.30.300.110:FF:000001">
    <property type="entry name" value="tRNA (guanine(37)-N1)-methyltransferase"/>
    <property type="match status" value="1"/>
</dbReference>
<dbReference type="GO" id="GO:0005759">
    <property type="term" value="C:mitochondrial matrix"/>
    <property type="evidence" value="ECO:0007669"/>
    <property type="project" value="UniProtKB-SubCell"/>
</dbReference>
<comment type="subcellular location">
    <subcellularLocation>
        <location evidence="10">Mitochondrion matrix</location>
    </subcellularLocation>
    <subcellularLocation>
        <location evidence="10">Nucleus</location>
    </subcellularLocation>
    <subcellularLocation>
        <location evidence="10">Cytoplasm</location>
    </subcellularLocation>
    <text evidence="10">Predominantly in the mitochondria and in the nucleus.</text>
</comment>
<keyword evidence="8 10" id="KW-0539">Nucleus</keyword>
<evidence type="ECO:0000256" key="8">
    <source>
        <dbReference type="ARBA" id="ARBA00023242"/>
    </source>
</evidence>
<feature type="domain" description="SAM-dependent methyltransferase TRM5/TYW2-type" evidence="12">
    <location>
        <begin position="110"/>
        <end position="348"/>
    </location>
</feature>
<proteinExistence type="inferred from homology"/>
<evidence type="ECO:0000313" key="14">
    <source>
        <dbReference type="Proteomes" id="UP000054560"/>
    </source>
</evidence>
<evidence type="ECO:0000256" key="6">
    <source>
        <dbReference type="ARBA" id="ARBA00022694"/>
    </source>
</evidence>
<sequence length="381" mass="42990">MLLCRSAINLGRIKYHCTVVTPLRRLCSMSDTTQPPQGYSLPAEVTKAASQWLSTLRPPVTTRGMKVMDESQFHVTVHTKALRVAAKECNAFVTNMRYALLNMPGSVAGFETIGHIAHFNLREDYLPFKEIIGRIVIDKNQHIKTVVNKLGNIDTTFRFFQMEVVAGEKNFITEVKESGCRFQFDYSCVYWNSKLSTEHWRLLETFTKKDVICDMMAGVGPTVIPLISGKFHLYNKCGRQFVRDLVAGYDRADSPVTPFTQVVMNLPASAIEFLDVFIGLFANNHTAPLPTIHCYCFSAESDPEKDVQARVEKVLKYQFTADDPVSIYDVRDVSPLKRMYCVTFSLPPGVAYNTSPTKRAQVEEADTQDGKTKKAKSDHDE</sequence>
<name>A0A0L0G8G9_9EUKA</name>
<evidence type="ECO:0000256" key="10">
    <source>
        <dbReference type="HAMAP-Rule" id="MF_03152"/>
    </source>
</evidence>
<keyword evidence="5 10" id="KW-0949">S-adenosyl-L-methionine</keyword>
<comment type="subunit">
    <text evidence="10">Monomer.</text>
</comment>
<keyword evidence="6 10" id="KW-0819">tRNA processing</keyword>
<keyword evidence="14" id="KW-1185">Reference proteome</keyword>
<evidence type="ECO:0000256" key="1">
    <source>
        <dbReference type="ARBA" id="ARBA00009775"/>
    </source>
</evidence>
<keyword evidence="7 10" id="KW-0496">Mitochondrion</keyword>
<feature type="region of interest" description="Disordered" evidence="11">
    <location>
        <begin position="353"/>
        <end position="381"/>
    </location>
</feature>
<dbReference type="Proteomes" id="UP000054560">
    <property type="component" value="Unassembled WGS sequence"/>
</dbReference>
<dbReference type="OrthoDB" id="408788at2759"/>
<reference evidence="13 14" key="1">
    <citation type="submission" date="2011-02" db="EMBL/GenBank/DDBJ databases">
        <title>The Genome Sequence of Sphaeroforma arctica JP610.</title>
        <authorList>
            <consortium name="The Broad Institute Genome Sequencing Platform"/>
            <person name="Russ C."/>
            <person name="Cuomo C."/>
            <person name="Young S.K."/>
            <person name="Zeng Q."/>
            <person name="Gargeya S."/>
            <person name="Alvarado L."/>
            <person name="Berlin A."/>
            <person name="Chapman S.B."/>
            <person name="Chen Z."/>
            <person name="Freedman E."/>
            <person name="Gellesch M."/>
            <person name="Goldberg J."/>
            <person name="Griggs A."/>
            <person name="Gujja S."/>
            <person name="Heilman E."/>
            <person name="Heiman D."/>
            <person name="Howarth C."/>
            <person name="Mehta T."/>
            <person name="Neiman D."/>
            <person name="Pearson M."/>
            <person name="Roberts A."/>
            <person name="Saif S."/>
            <person name="Shea T."/>
            <person name="Shenoy N."/>
            <person name="Sisk P."/>
            <person name="Stolte C."/>
            <person name="Sykes S."/>
            <person name="White J."/>
            <person name="Yandava C."/>
            <person name="Burger G."/>
            <person name="Gray M.W."/>
            <person name="Holland P.W.H."/>
            <person name="King N."/>
            <person name="Lang F.B.F."/>
            <person name="Roger A.J."/>
            <person name="Ruiz-Trillo I."/>
            <person name="Haas B."/>
            <person name="Nusbaum C."/>
            <person name="Birren B."/>
        </authorList>
    </citation>
    <scope>NUCLEOTIDE SEQUENCE [LARGE SCALE GENOMIC DNA]</scope>
    <source>
        <strain evidence="13 14">JP610</strain>
    </source>
</reference>
<dbReference type="GO" id="GO:0052906">
    <property type="term" value="F:tRNA (guanine(37)-N1)-methyltransferase activity"/>
    <property type="evidence" value="ECO:0007669"/>
    <property type="project" value="UniProtKB-UniRule"/>
</dbReference>
<dbReference type="AlphaFoldDB" id="A0A0L0G8G9"/>
<dbReference type="InterPro" id="IPR025792">
    <property type="entry name" value="tRNA_Gua_MeTrfase_euk"/>
</dbReference>
<dbReference type="InterPro" id="IPR029063">
    <property type="entry name" value="SAM-dependent_MTases_sf"/>
</dbReference>
<dbReference type="GO" id="GO:0002939">
    <property type="term" value="P:tRNA N1-guanine methylation"/>
    <property type="evidence" value="ECO:0007669"/>
    <property type="project" value="TreeGrafter"/>
</dbReference>
<dbReference type="PANTHER" id="PTHR23245">
    <property type="entry name" value="TRNA METHYLTRANSFERASE"/>
    <property type="match status" value="1"/>
</dbReference>
<dbReference type="GO" id="GO:0005634">
    <property type="term" value="C:nucleus"/>
    <property type="evidence" value="ECO:0007669"/>
    <property type="project" value="UniProtKB-SubCell"/>
</dbReference>
<dbReference type="Gene3D" id="3.40.50.150">
    <property type="entry name" value="Vaccinia Virus protein VP39"/>
    <property type="match status" value="2"/>
</dbReference>
<dbReference type="PROSITE" id="PS51684">
    <property type="entry name" value="SAM_MT_TRM5_TYW2"/>
    <property type="match status" value="1"/>
</dbReference>
<dbReference type="SUPFAM" id="SSF53335">
    <property type="entry name" value="S-adenosyl-L-methionine-dependent methyltransferases"/>
    <property type="match status" value="1"/>
</dbReference>
<dbReference type="GeneID" id="25903132"/>
<keyword evidence="3 10" id="KW-0489">Methyltransferase</keyword>
<dbReference type="Gene3D" id="3.30.300.110">
    <property type="entry name" value="Met-10+ protein-like domains"/>
    <property type="match status" value="1"/>
</dbReference>
<comment type="similarity">
    <text evidence="10">Belongs to the TRM5 / TYW2 family.</text>
</comment>
<dbReference type="PANTHER" id="PTHR23245:SF36">
    <property type="entry name" value="TRNA (GUANINE(37)-N1)-METHYLTRANSFERASE"/>
    <property type="match status" value="1"/>
</dbReference>
<feature type="compositionally biased region" description="Basic and acidic residues" evidence="11">
    <location>
        <begin position="368"/>
        <end position="381"/>
    </location>
</feature>
<dbReference type="InterPro" id="IPR056743">
    <property type="entry name" value="TRM5-TYW2-like_MTfase"/>
</dbReference>
<evidence type="ECO:0000256" key="9">
    <source>
        <dbReference type="ARBA" id="ARBA00047783"/>
    </source>
</evidence>
<evidence type="ECO:0000256" key="3">
    <source>
        <dbReference type="ARBA" id="ARBA00022603"/>
    </source>
</evidence>
<evidence type="ECO:0000256" key="5">
    <source>
        <dbReference type="ARBA" id="ARBA00022691"/>
    </source>
</evidence>
<evidence type="ECO:0000259" key="12">
    <source>
        <dbReference type="PROSITE" id="PS51684"/>
    </source>
</evidence>
<dbReference type="RefSeq" id="XP_014159073.1">
    <property type="nucleotide sequence ID" value="XM_014303598.1"/>
</dbReference>
<keyword evidence="2 10" id="KW-0963">Cytoplasm</keyword>
<dbReference type="Pfam" id="PF02475">
    <property type="entry name" value="TRM5-TYW2_MTfase"/>
    <property type="match status" value="1"/>
</dbReference>
<dbReference type="InterPro" id="IPR056744">
    <property type="entry name" value="TRM5/TYW2-like_N"/>
</dbReference>
<gene>
    <name evidence="13" type="ORF">SARC_02628</name>
</gene>
<evidence type="ECO:0000256" key="4">
    <source>
        <dbReference type="ARBA" id="ARBA00022679"/>
    </source>
</evidence>
<dbReference type="eggNOG" id="KOG2078">
    <property type="taxonomic scope" value="Eukaryota"/>
</dbReference>
<evidence type="ECO:0000256" key="2">
    <source>
        <dbReference type="ARBA" id="ARBA00022490"/>
    </source>
</evidence>
<evidence type="ECO:0000256" key="7">
    <source>
        <dbReference type="ARBA" id="ARBA00023128"/>
    </source>
</evidence>
<accession>A0A0L0G8G9</accession>
<dbReference type="Pfam" id="PF25133">
    <property type="entry name" value="TYW2_N_2"/>
    <property type="match status" value="1"/>
</dbReference>
<comment type="function">
    <text evidence="10">Specifically methylates the N1 position of guanosine-37 in various cytoplasmic and mitochondrial tRNAs. Methylation is not dependent on the nature of the nucleoside 5' of the target nucleoside. This is the first step in the biosynthesis of wybutosine (yW), a modified base adjacent to the anticodon of tRNAs and required for accurate decoding.</text>
</comment>
<comment type="caution">
    <text evidence="10">Lacks conserved residue(s) required for the propagation of feature annotation.</text>
</comment>
<comment type="catalytic activity">
    <reaction evidence="9 10">
        <text>guanosine(37) in tRNA + S-adenosyl-L-methionine = N(1)-methylguanosine(37) in tRNA + S-adenosyl-L-homocysteine + H(+)</text>
        <dbReference type="Rhea" id="RHEA:36899"/>
        <dbReference type="Rhea" id="RHEA-COMP:10145"/>
        <dbReference type="Rhea" id="RHEA-COMP:10147"/>
        <dbReference type="ChEBI" id="CHEBI:15378"/>
        <dbReference type="ChEBI" id="CHEBI:57856"/>
        <dbReference type="ChEBI" id="CHEBI:59789"/>
        <dbReference type="ChEBI" id="CHEBI:73542"/>
        <dbReference type="ChEBI" id="CHEBI:74269"/>
        <dbReference type="EC" id="2.1.1.228"/>
    </reaction>
</comment>
<evidence type="ECO:0000256" key="11">
    <source>
        <dbReference type="SAM" id="MobiDB-lite"/>
    </source>
</evidence>